<feature type="transmembrane region" description="Helical" evidence="1">
    <location>
        <begin position="149"/>
        <end position="167"/>
    </location>
</feature>
<organism evidence="2 3">
    <name type="scientific">Subtercola boreus</name>
    <dbReference type="NCBI Taxonomy" id="120213"/>
    <lineage>
        <taxon>Bacteria</taxon>
        <taxon>Bacillati</taxon>
        <taxon>Actinomycetota</taxon>
        <taxon>Actinomycetes</taxon>
        <taxon>Micrococcales</taxon>
        <taxon>Microbacteriaceae</taxon>
        <taxon>Subtercola</taxon>
    </lineage>
</organism>
<feature type="transmembrane region" description="Helical" evidence="1">
    <location>
        <begin position="179"/>
        <end position="197"/>
    </location>
</feature>
<dbReference type="OrthoDB" id="5121503at2"/>
<proteinExistence type="predicted"/>
<dbReference type="InterPro" id="IPR009339">
    <property type="entry name" value="DUF998"/>
</dbReference>
<feature type="transmembrane region" description="Helical" evidence="1">
    <location>
        <begin position="77"/>
        <end position="97"/>
    </location>
</feature>
<comment type="caution">
    <text evidence="2">The sequence shown here is derived from an EMBL/GenBank/DDBJ whole genome shotgun (WGS) entry which is preliminary data.</text>
</comment>
<dbReference type="RefSeq" id="WP_116415814.1">
    <property type="nucleotide sequence ID" value="NZ_NBWZ01000001.1"/>
</dbReference>
<feature type="transmembrane region" description="Helical" evidence="1">
    <location>
        <begin position="51"/>
        <end position="71"/>
    </location>
</feature>
<dbReference type="AlphaFoldDB" id="A0A3E0VLU6"/>
<evidence type="ECO:0008006" key="4">
    <source>
        <dbReference type="Google" id="ProtNLM"/>
    </source>
</evidence>
<dbReference type="Proteomes" id="UP000256486">
    <property type="component" value="Unassembled WGS sequence"/>
</dbReference>
<dbReference type="EMBL" id="NBWZ01000001">
    <property type="protein sequence ID" value="RFA10438.1"/>
    <property type="molecule type" value="Genomic_DNA"/>
</dbReference>
<dbReference type="Pfam" id="PF06197">
    <property type="entry name" value="DUF998"/>
    <property type="match status" value="1"/>
</dbReference>
<keyword evidence="1" id="KW-1133">Transmembrane helix</keyword>
<evidence type="ECO:0000256" key="1">
    <source>
        <dbReference type="SAM" id="Phobius"/>
    </source>
</evidence>
<keyword evidence="1" id="KW-0812">Transmembrane</keyword>
<accession>A0A3E0VLU6</accession>
<gene>
    <name evidence="2" type="ORF">B7R54_15435</name>
</gene>
<evidence type="ECO:0000313" key="2">
    <source>
        <dbReference type="EMBL" id="RFA10438.1"/>
    </source>
</evidence>
<reference evidence="2 3" key="1">
    <citation type="submission" date="2017-04" db="EMBL/GenBank/DDBJ databases">
        <title>Comparative genome analysis of Subtercola boreus.</title>
        <authorList>
            <person name="Cho Y.-J."/>
            <person name="Cho A."/>
            <person name="Kim O.-S."/>
            <person name="Lee J.-I."/>
        </authorList>
    </citation>
    <scope>NUCLEOTIDE SEQUENCE [LARGE SCALE GENOMIC DNA]</scope>
    <source>
        <strain evidence="2 3">K300</strain>
    </source>
</reference>
<sequence>MTTLAAIVALVGVAVALAALIVLHLGRPGLSPVRSAVGEYGISARRGRYRVATIALGVAAISLGVAVTFFLAAPNLLAFLFLLLSGVARLVISWAPMDAPGAPRTGTGRAHTVLAALFFASATVAAFLFTGSFVGDPVFGSIAGLSTGLAWAMAALGVFVVAAGLIPSLRRVFGLAERLLSAAILLWMTVVALAVLVR</sequence>
<feature type="transmembrane region" description="Helical" evidence="1">
    <location>
        <begin position="109"/>
        <end position="129"/>
    </location>
</feature>
<keyword evidence="3" id="KW-1185">Reference proteome</keyword>
<evidence type="ECO:0000313" key="3">
    <source>
        <dbReference type="Proteomes" id="UP000256486"/>
    </source>
</evidence>
<protein>
    <recommendedName>
        <fullName evidence="4">DUF998 domain-containing protein</fullName>
    </recommendedName>
</protein>
<feature type="transmembrane region" description="Helical" evidence="1">
    <location>
        <begin position="6"/>
        <end position="25"/>
    </location>
</feature>
<keyword evidence="1" id="KW-0472">Membrane</keyword>
<name>A0A3E0VLU6_9MICO</name>